<dbReference type="InterPro" id="IPR051910">
    <property type="entry name" value="ComF/GntX_DNA_util-trans"/>
</dbReference>
<reference evidence="4 7" key="2">
    <citation type="submission" date="2024-01" db="EMBL/GenBank/DDBJ databases">
        <title>Unpublished Manusciprt.</title>
        <authorList>
            <person name="Duman M."/>
            <person name="Valdes E.G."/>
            <person name="Ajmi N."/>
            <person name="Altun S."/>
            <person name="Saticioglu I.B."/>
        </authorList>
    </citation>
    <scope>NUCLEOTIDE SEQUENCE [LARGE SCALE GENOMIC DNA]</scope>
    <source>
        <strain evidence="4 7">139P</strain>
    </source>
</reference>
<evidence type="ECO:0000313" key="5">
    <source>
        <dbReference type="EMBL" id="SER20213.1"/>
    </source>
</evidence>
<gene>
    <name evidence="5" type="ORF">SAMN05216230_106125</name>
    <name evidence="4" type="ORF">V0R55_08995</name>
</gene>
<dbReference type="Proteomes" id="UP000199221">
    <property type="component" value="Unassembled WGS sequence"/>
</dbReference>
<comment type="similarity">
    <text evidence="1">Belongs to the ComF/GntX family.</text>
</comment>
<dbReference type="SUPFAM" id="SSF53271">
    <property type="entry name" value="PRTase-like"/>
    <property type="match status" value="1"/>
</dbReference>
<feature type="domain" description="Double zinc ribbon" evidence="3">
    <location>
        <begin position="21"/>
        <end position="66"/>
    </location>
</feature>
<keyword evidence="7" id="KW-1185">Reference proteome</keyword>
<dbReference type="AlphaFoldDB" id="A0A1H9MAP5"/>
<feature type="domain" description="Phosphoribosyltransferase" evidence="2">
    <location>
        <begin position="183"/>
        <end position="240"/>
    </location>
</feature>
<dbReference type="CDD" id="cd06223">
    <property type="entry name" value="PRTases_typeI"/>
    <property type="match status" value="1"/>
</dbReference>
<dbReference type="PANTHER" id="PTHR47505:SF1">
    <property type="entry name" value="DNA UTILIZATION PROTEIN YHGH"/>
    <property type="match status" value="1"/>
</dbReference>
<reference evidence="5 6" key="1">
    <citation type="submission" date="2016-10" db="EMBL/GenBank/DDBJ databases">
        <authorList>
            <person name="de Groot N.N."/>
        </authorList>
    </citation>
    <scope>NUCLEOTIDE SEQUENCE [LARGE SCALE GENOMIC DNA]</scope>
    <source>
        <strain evidence="5 6">LMG 27941</strain>
    </source>
</reference>
<evidence type="ECO:0000313" key="7">
    <source>
        <dbReference type="Proteomes" id="UP001329505"/>
    </source>
</evidence>
<dbReference type="Gene3D" id="3.40.50.2020">
    <property type="match status" value="1"/>
</dbReference>
<evidence type="ECO:0000313" key="6">
    <source>
        <dbReference type="Proteomes" id="UP000199221"/>
    </source>
</evidence>
<organism evidence="5 6">
    <name type="scientific">Pseudomonas soli</name>
    <dbReference type="NCBI Taxonomy" id="1306993"/>
    <lineage>
        <taxon>Bacteria</taxon>
        <taxon>Pseudomonadati</taxon>
        <taxon>Pseudomonadota</taxon>
        <taxon>Gammaproteobacteria</taxon>
        <taxon>Pseudomonadales</taxon>
        <taxon>Pseudomonadaceae</taxon>
        <taxon>Pseudomonas</taxon>
    </lineage>
</organism>
<dbReference type="Pfam" id="PF00156">
    <property type="entry name" value="Pribosyltran"/>
    <property type="match status" value="1"/>
</dbReference>
<evidence type="ECO:0000259" key="2">
    <source>
        <dbReference type="Pfam" id="PF00156"/>
    </source>
</evidence>
<protein>
    <submittedName>
        <fullName evidence="5">ComF family protein</fullName>
    </submittedName>
</protein>
<sequence>MNCQPIKNILVYICTNIDQPCLLCDEPAGQPYSLCLACEQALPWLQEQCRRCALPLALDDLLCGSCSRHPPAFKRVIAPWHYGFPVDTLISRFKHNSQWPLGRLLAQLLGQSLNQHYYEGLPRPDCLLPVPLAGRRLRQRGFNQAAMLARWLGRQLRLPCDEHLLQRVRDTTAQQALGAKARQRNLRQAFALIPGRELQGLHLALVDDVLTTGATAQTIARLLRKAGARRVDIYCLARTPRPGQA</sequence>
<dbReference type="RefSeq" id="WP_094011532.1">
    <property type="nucleotide sequence ID" value="NZ_FOEQ01000006.1"/>
</dbReference>
<dbReference type="Pfam" id="PF18912">
    <property type="entry name" value="DZR_2"/>
    <property type="match status" value="1"/>
</dbReference>
<dbReference type="InterPro" id="IPR000836">
    <property type="entry name" value="PRTase_dom"/>
</dbReference>
<dbReference type="Proteomes" id="UP001329505">
    <property type="component" value="Unassembled WGS sequence"/>
</dbReference>
<evidence type="ECO:0000313" key="4">
    <source>
        <dbReference type="EMBL" id="MEE1880297.1"/>
    </source>
</evidence>
<dbReference type="InterPro" id="IPR029057">
    <property type="entry name" value="PRTase-like"/>
</dbReference>
<dbReference type="PANTHER" id="PTHR47505">
    <property type="entry name" value="DNA UTILIZATION PROTEIN YHGH"/>
    <property type="match status" value="1"/>
</dbReference>
<name>A0A1H9MAP5_9PSED</name>
<proteinExistence type="inferred from homology"/>
<dbReference type="InterPro" id="IPR044005">
    <property type="entry name" value="DZR_2"/>
</dbReference>
<dbReference type="EMBL" id="JAZDQQ010000006">
    <property type="protein sequence ID" value="MEE1880297.1"/>
    <property type="molecule type" value="Genomic_DNA"/>
</dbReference>
<evidence type="ECO:0000256" key="1">
    <source>
        <dbReference type="ARBA" id="ARBA00008007"/>
    </source>
</evidence>
<accession>A0A1H9MAP5</accession>
<dbReference type="EMBL" id="FOEQ01000006">
    <property type="protein sequence ID" value="SER20213.1"/>
    <property type="molecule type" value="Genomic_DNA"/>
</dbReference>
<evidence type="ECO:0000259" key="3">
    <source>
        <dbReference type="Pfam" id="PF18912"/>
    </source>
</evidence>